<proteinExistence type="inferred from homology"/>
<name>A0A2W5A1C0_ACIJO</name>
<comment type="caution">
    <text evidence="6">The sequence shown here is derived from an EMBL/GenBank/DDBJ whole genome shotgun (WGS) entry which is preliminary data.</text>
</comment>
<keyword evidence="2" id="KW-0378">Hydrolase</keyword>
<protein>
    <submittedName>
        <fullName evidence="6">3',5'-cyclic-nucleotide phosphodiesterase</fullName>
    </submittedName>
</protein>
<accession>A0A2W5A1C0</accession>
<dbReference type="Pfam" id="PF00149">
    <property type="entry name" value="Metallophos"/>
    <property type="match status" value="1"/>
</dbReference>
<dbReference type="InterPro" id="IPR050884">
    <property type="entry name" value="CNP_phosphodiesterase-III"/>
</dbReference>
<evidence type="ECO:0000259" key="5">
    <source>
        <dbReference type="Pfam" id="PF00149"/>
    </source>
</evidence>
<evidence type="ECO:0000256" key="4">
    <source>
        <dbReference type="ARBA" id="ARBA00025742"/>
    </source>
</evidence>
<dbReference type="AlphaFoldDB" id="A0A2W5A1C0"/>
<keyword evidence="1" id="KW-0479">Metal-binding</keyword>
<dbReference type="InterPro" id="IPR004843">
    <property type="entry name" value="Calcineurin-like_PHP"/>
</dbReference>
<dbReference type="SUPFAM" id="SSF56300">
    <property type="entry name" value="Metallo-dependent phosphatases"/>
    <property type="match status" value="1"/>
</dbReference>
<dbReference type="GO" id="GO:0016787">
    <property type="term" value="F:hydrolase activity"/>
    <property type="evidence" value="ECO:0007669"/>
    <property type="project" value="UniProtKB-KW"/>
</dbReference>
<sequence>MILHLSDLHFGTEREACLQAIRQLCEEHSFEAVVVSGDLTQRARFIQFYACRQFLDCLKLPYLVVPGNHDIPLYHVWNRFFSPFARYQLFFGGVENTLETEHFYVIGVNSIRRRYHTRGHISLNQIQEIDLKLQQAPAHKIKLIAAHQPFYTPPDHSHGVKDCPMLGRIALEQWSQHGLNGLLHGHLHHAAVYDLNQIYQLGVSHPVLDIHAGTATSYRLHAGLPNSLNIILPNADVQHLSFNAATNRFELMQQSMSD</sequence>
<evidence type="ECO:0000256" key="3">
    <source>
        <dbReference type="ARBA" id="ARBA00023004"/>
    </source>
</evidence>
<gene>
    <name evidence="6" type="ORF">EGT73_16355</name>
</gene>
<feature type="domain" description="Calcineurin-like phosphoesterase" evidence="5">
    <location>
        <begin position="2"/>
        <end position="189"/>
    </location>
</feature>
<evidence type="ECO:0000313" key="6">
    <source>
        <dbReference type="EMBL" id="RSE18600.1"/>
    </source>
</evidence>
<dbReference type="RefSeq" id="WP_125274911.1">
    <property type="nucleotide sequence ID" value="NZ_JAOBYQ010000024.1"/>
</dbReference>
<dbReference type="Gene3D" id="3.60.21.10">
    <property type="match status" value="1"/>
</dbReference>
<keyword evidence="3" id="KW-0408">Iron</keyword>
<dbReference type="GO" id="GO:0046872">
    <property type="term" value="F:metal ion binding"/>
    <property type="evidence" value="ECO:0007669"/>
    <property type="project" value="UniProtKB-KW"/>
</dbReference>
<dbReference type="PANTHER" id="PTHR42988">
    <property type="entry name" value="PHOSPHOHYDROLASE"/>
    <property type="match status" value="1"/>
</dbReference>
<organism evidence="6 7">
    <name type="scientific">Acinetobacter johnsonii</name>
    <dbReference type="NCBI Taxonomy" id="40214"/>
    <lineage>
        <taxon>Bacteria</taxon>
        <taxon>Pseudomonadati</taxon>
        <taxon>Pseudomonadota</taxon>
        <taxon>Gammaproteobacteria</taxon>
        <taxon>Moraxellales</taxon>
        <taxon>Moraxellaceae</taxon>
        <taxon>Acinetobacter</taxon>
    </lineage>
</organism>
<dbReference type="Proteomes" id="UP000277537">
    <property type="component" value="Unassembled WGS sequence"/>
</dbReference>
<dbReference type="EMBL" id="RHXE01000060">
    <property type="protein sequence ID" value="RSE18600.1"/>
    <property type="molecule type" value="Genomic_DNA"/>
</dbReference>
<comment type="similarity">
    <text evidence="4">Belongs to the cyclic nucleotide phosphodiesterase class-III family.</text>
</comment>
<dbReference type="PANTHER" id="PTHR42988:SF2">
    <property type="entry name" value="CYCLIC NUCLEOTIDE PHOSPHODIESTERASE CBUA0032-RELATED"/>
    <property type="match status" value="1"/>
</dbReference>
<dbReference type="InterPro" id="IPR029052">
    <property type="entry name" value="Metallo-depent_PP-like"/>
</dbReference>
<reference evidence="6 7" key="1">
    <citation type="submission" date="2018-10" db="EMBL/GenBank/DDBJ databases">
        <title>Transmission dynamics of multidrug resistant bacteria on intensive care unit surfaces.</title>
        <authorList>
            <person name="D'Souza A.W."/>
            <person name="Potter R.F."/>
            <person name="Wallace M."/>
            <person name="Shupe A."/>
            <person name="Patel S."/>
            <person name="Sun S."/>
            <person name="Gul D."/>
            <person name="Kwon J.H."/>
            <person name="Andleeb S."/>
            <person name="Burnham C.-A.D."/>
            <person name="Dantas G."/>
        </authorList>
    </citation>
    <scope>NUCLEOTIDE SEQUENCE [LARGE SCALE GENOMIC DNA]</scope>
    <source>
        <strain evidence="6 7">AJ_385</strain>
    </source>
</reference>
<evidence type="ECO:0000256" key="2">
    <source>
        <dbReference type="ARBA" id="ARBA00022801"/>
    </source>
</evidence>
<evidence type="ECO:0000313" key="7">
    <source>
        <dbReference type="Proteomes" id="UP000277537"/>
    </source>
</evidence>
<evidence type="ECO:0000256" key="1">
    <source>
        <dbReference type="ARBA" id="ARBA00022723"/>
    </source>
</evidence>